<dbReference type="PANTHER" id="PTHR42811">
    <property type="entry name" value="SERINE ACETYLTRANSFERASE"/>
    <property type="match status" value="1"/>
</dbReference>
<keyword evidence="3" id="KW-0012">Acyltransferase</keyword>
<dbReference type="InterPro" id="IPR011004">
    <property type="entry name" value="Trimer_LpxA-like_sf"/>
</dbReference>
<protein>
    <recommendedName>
        <fullName evidence="6">Serine acetyltransferase</fullName>
    </recommendedName>
</protein>
<sequence>MVKGALKSLGPSKLRCYIDVMNWFYSKGYRRLARYYEKKIMSTFSCHIMPGACVDLSVHFPHALGIIIGRGATVKENVTILQNVTIGSSIGADLKGNDTTMPTIENNVKIFAGAVIAGKITIGHNSFIGANAVVTTTVPPFSLVVGFNNIKPLPEKFR</sequence>
<keyword evidence="2" id="KW-0808">Transferase</keyword>
<gene>
    <name evidence="4" type="ORF">AKJ17_13340</name>
</gene>
<evidence type="ECO:0000256" key="3">
    <source>
        <dbReference type="ARBA" id="ARBA00023315"/>
    </source>
</evidence>
<dbReference type="CDD" id="cd03354">
    <property type="entry name" value="LbH_SAT"/>
    <property type="match status" value="1"/>
</dbReference>
<accession>A0A0M0HMA4</accession>
<dbReference type="Proteomes" id="UP000037515">
    <property type="component" value="Unassembled WGS sequence"/>
</dbReference>
<dbReference type="SUPFAM" id="SSF51161">
    <property type="entry name" value="Trimeric LpxA-like enzymes"/>
    <property type="match status" value="1"/>
</dbReference>
<dbReference type="Gene3D" id="2.160.10.10">
    <property type="entry name" value="Hexapeptide repeat proteins"/>
    <property type="match status" value="1"/>
</dbReference>
<dbReference type="GO" id="GO:0009001">
    <property type="term" value="F:serine O-acetyltransferase activity"/>
    <property type="evidence" value="ECO:0007669"/>
    <property type="project" value="InterPro"/>
</dbReference>
<evidence type="ECO:0000256" key="1">
    <source>
        <dbReference type="ARBA" id="ARBA00007274"/>
    </source>
</evidence>
<reference evidence="5" key="1">
    <citation type="submission" date="2015-08" db="EMBL/GenBank/DDBJ databases">
        <title>Vibrio galatheae sp. nov., a novel member of the Vibrionaceae family isolated from the Solomon Islands.</title>
        <authorList>
            <person name="Giubergia S."/>
            <person name="Machado H."/>
            <person name="Mateiu R.V."/>
            <person name="Gram L."/>
        </authorList>
    </citation>
    <scope>NUCLEOTIDE SEQUENCE [LARGE SCALE GENOMIC DNA]</scope>
    <source>
        <strain evidence="5">DSM 19584</strain>
    </source>
</reference>
<dbReference type="GO" id="GO:0005737">
    <property type="term" value="C:cytoplasm"/>
    <property type="evidence" value="ECO:0007669"/>
    <property type="project" value="InterPro"/>
</dbReference>
<dbReference type="AlphaFoldDB" id="A0A0M0HMA4"/>
<comment type="caution">
    <text evidence="4">The sequence shown here is derived from an EMBL/GenBank/DDBJ whole genome shotgun (WGS) entry which is preliminary data.</text>
</comment>
<dbReference type="InterPro" id="IPR045304">
    <property type="entry name" value="LbH_SAT"/>
</dbReference>
<dbReference type="GO" id="GO:0006535">
    <property type="term" value="P:cysteine biosynthetic process from serine"/>
    <property type="evidence" value="ECO:0007669"/>
    <property type="project" value="InterPro"/>
</dbReference>
<evidence type="ECO:0000313" key="4">
    <source>
        <dbReference type="EMBL" id="KOO02917.1"/>
    </source>
</evidence>
<keyword evidence="5" id="KW-1185">Reference proteome</keyword>
<evidence type="ECO:0008006" key="6">
    <source>
        <dbReference type="Google" id="ProtNLM"/>
    </source>
</evidence>
<name>A0A0M0HMA4_VIBNE</name>
<dbReference type="PATRIC" id="fig|693.5.peg.2733"/>
<evidence type="ECO:0000256" key="2">
    <source>
        <dbReference type="ARBA" id="ARBA00022679"/>
    </source>
</evidence>
<dbReference type="InterPro" id="IPR001451">
    <property type="entry name" value="Hexapep"/>
</dbReference>
<dbReference type="PIRSF" id="PIRSF000441">
    <property type="entry name" value="CysE"/>
    <property type="match status" value="1"/>
</dbReference>
<proteinExistence type="inferred from homology"/>
<organism evidence="4 5">
    <name type="scientific">Vibrio nereis</name>
    <dbReference type="NCBI Taxonomy" id="693"/>
    <lineage>
        <taxon>Bacteria</taxon>
        <taxon>Pseudomonadati</taxon>
        <taxon>Pseudomonadota</taxon>
        <taxon>Gammaproteobacteria</taxon>
        <taxon>Vibrionales</taxon>
        <taxon>Vibrionaceae</taxon>
        <taxon>Vibrio</taxon>
    </lineage>
</organism>
<dbReference type="EMBL" id="LHPJ01000010">
    <property type="protein sequence ID" value="KOO02917.1"/>
    <property type="molecule type" value="Genomic_DNA"/>
</dbReference>
<evidence type="ECO:0000313" key="5">
    <source>
        <dbReference type="Proteomes" id="UP000037515"/>
    </source>
</evidence>
<dbReference type="STRING" id="693.AKJ17_13340"/>
<dbReference type="Pfam" id="PF00132">
    <property type="entry name" value="Hexapep"/>
    <property type="match status" value="1"/>
</dbReference>
<dbReference type="InterPro" id="IPR005881">
    <property type="entry name" value="Ser_O-AcTrfase"/>
</dbReference>
<comment type="similarity">
    <text evidence="1">Belongs to the transferase hexapeptide repeat family.</text>
</comment>